<protein>
    <submittedName>
        <fullName evidence="1">Uncharacterized protein</fullName>
    </submittedName>
</protein>
<keyword evidence="2" id="KW-1185">Reference proteome</keyword>
<dbReference type="EMBL" id="KV417470">
    <property type="protein sequence ID" value="KZO89374.1"/>
    <property type="molecule type" value="Genomic_DNA"/>
</dbReference>
<dbReference type="Proteomes" id="UP000076738">
    <property type="component" value="Unassembled WGS sequence"/>
</dbReference>
<feature type="non-terminal residue" evidence="1">
    <location>
        <position position="1"/>
    </location>
</feature>
<reference evidence="1 2" key="1">
    <citation type="journal article" date="2016" name="Mol. Biol. Evol.">
        <title>Comparative Genomics of Early-Diverging Mushroom-Forming Fungi Provides Insights into the Origins of Lignocellulose Decay Capabilities.</title>
        <authorList>
            <person name="Nagy L.G."/>
            <person name="Riley R."/>
            <person name="Tritt A."/>
            <person name="Adam C."/>
            <person name="Daum C."/>
            <person name="Floudas D."/>
            <person name="Sun H."/>
            <person name="Yadav J.S."/>
            <person name="Pangilinan J."/>
            <person name="Larsson K.H."/>
            <person name="Matsuura K."/>
            <person name="Barry K."/>
            <person name="Labutti K."/>
            <person name="Kuo R."/>
            <person name="Ohm R.A."/>
            <person name="Bhattacharya S.S."/>
            <person name="Shirouzu T."/>
            <person name="Yoshinaga Y."/>
            <person name="Martin F.M."/>
            <person name="Grigoriev I.V."/>
            <person name="Hibbett D.S."/>
        </authorList>
    </citation>
    <scope>NUCLEOTIDE SEQUENCE [LARGE SCALE GENOMIC DNA]</scope>
    <source>
        <strain evidence="1 2">TUFC12733</strain>
    </source>
</reference>
<organism evidence="1 2">
    <name type="scientific">Calocera viscosa (strain TUFC12733)</name>
    <dbReference type="NCBI Taxonomy" id="1330018"/>
    <lineage>
        <taxon>Eukaryota</taxon>
        <taxon>Fungi</taxon>
        <taxon>Dikarya</taxon>
        <taxon>Basidiomycota</taxon>
        <taxon>Agaricomycotina</taxon>
        <taxon>Dacrymycetes</taxon>
        <taxon>Dacrymycetales</taxon>
        <taxon>Dacrymycetaceae</taxon>
        <taxon>Calocera</taxon>
    </lineage>
</organism>
<name>A0A167FCY4_CALVF</name>
<evidence type="ECO:0000313" key="1">
    <source>
        <dbReference type="EMBL" id="KZO89374.1"/>
    </source>
</evidence>
<gene>
    <name evidence="1" type="ORF">CALVIDRAFT_532139</name>
</gene>
<evidence type="ECO:0000313" key="2">
    <source>
        <dbReference type="Proteomes" id="UP000076738"/>
    </source>
</evidence>
<proteinExistence type="predicted"/>
<accession>A0A167FCY4</accession>
<dbReference type="AlphaFoldDB" id="A0A167FCY4"/>
<sequence>GWYRRVINKLRTAGLVRAQKSMYSAYGIPTFFYLLIRELALVPPASCFATTIQAIQMYAIPEQGMILTDAFQLGGYESLRCLGPVPAELDVADVGLHPAGNPPLPPYVQNNPMNPDDWVVCFNFILDPAPQCNVVANEYKKHRVMMVKQKIDSCCTSRNLRRLRRWFSRVVDLDKFGGF</sequence>